<feature type="domain" description="Glutaminase EF-hand" evidence="8">
    <location>
        <begin position="72"/>
        <end position="118"/>
    </location>
</feature>
<dbReference type="InterPro" id="IPR036770">
    <property type="entry name" value="Ankyrin_rpt-contain_sf"/>
</dbReference>
<organism evidence="9 10">
    <name type="scientific">Ameiurus melas</name>
    <name type="common">Black bullhead</name>
    <name type="synonym">Silurus melas</name>
    <dbReference type="NCBI Taxonomy" id="219545"/>
    <lineage>
        <taxon>Eukaryota</taxon>
        <taxon>Metazoa</taxon>
        <taxon>Chordata</taxon>
        <taxon>Craniata</taxon>
        <taxon>Vertebrata</taxon>
        <taxon>Euteleostomi</taxon>
        <taxon>Actinopterygii</taxon>
        <taxon>Neopterygii</taxon>
        <taxon>Teleostei</taxon>
        <taxon>Ostariophysi</taxon>
        <taxon>Siluriformes</taxon>
        <taxon>Ictaluridae</taxon>
        <taxon>Ameiurus</taxon>
    </lineage>
</organism>
<name>A0A7J5ZT01_AMEME</name>
<accession>A0A7J5ZT01</accession>
<dbReference type="Pfam" id="PF04960">
    <property type="entry name" value="Glutaminase"/>
    <property type="match status" value="1"/>
</dbReference>
<evidence type="ECO:0000256" key="4">
    <source>
        <dbReference type="ARBA" id="ARBA00022801"/>
    </source>
</evidence>
<evidence type="ECO:0000256" key="1">
    <source>
        <dbReference type="ARBA" id="ARBA00011076"/>
    </source>
</evidence>
<dbReference type="Pfam" id="PF17959">
    <property type="entry name" value="EF-hand_14"/>
    <property type="match status" value="1"/>
</dbReference>
<dbReference type="InterPro" id="IPR012338">
    <property type="entry name" value="Beta-lactam/transpept-like"/>
</dbReference>
<evidence type="ECO:0000256" key="5">
    <source>
        <dbReference type="ARBA" id="ARBA00023043"/>
    </source>
</evidence>
<evidence type="ECO:0000259" key="8">
    <source>
        <dbReference type="Pfam" id="PF17959"/>
    </source>
</evidence>
<dbReference type="SUPFAM" id="SSF48403">
    <property type="entry name" value="Ankyrin repeat"/>
    <property type="match status" value="1"/>
</dbReference>
<dbReference type="GO" id="GO:0004359">
    <property type="term" value="F:glutaminase activity"/>
    <property type="evidence" value="ECO:0007669"/>
    <property type="project" value="UniProtKB-EC"/>
</dbReference>
<protein>
    <recommendedName>
        <fullName evidence="2">glutaminase</fullName>
        <ecNumber evidence="2">3.5.1.2</ecNumber>
    </recommendedName>
</protein>
<sequence>MLCLKHLGAISAGVFLIRQAGKLANGNGHLFRSSLIRLMRTSAALPQHPSHQHVILDSETETDSKVAGSGLEDLLFYTITQGEEKISVGRFISELESTGLLTSDPRLRNCMQQLHHALHECAGSNIVLLTQAFQKKFIIPDFMTFASNINQLYYNEQAEQGGQVANYIPQLAKFSPDLWGVALCTVDGQRHSVGDTRQPFCLQSCIMPLEYALAVHEFGTEHVHTYVGKEPSGVKFNKLSLNDNEKPHNPMVNAGAIVISSLLKPGFKKAEKFDYMMDYMKRMAGGEYVGFSNATFQSEKETGDRNFAIGYYLKEKKCFPNSSDMVSALDFYFQLCSIEATCESGSVMAATLANGGFCPITGEHVLSAEAVRNTLCLMHSCGMNDFSGQFAFHVGLPAKSGVSGAMLLVVPNIMGVMCWSPPIDRVGNSVRGVHFCQELVSLFNFHNYDNLKHFTKKLDPRRHSGHERNKAVIELMIAAYSGDVSALRRFALSAVDMELKDYDSRSALHLAAAEGHVEAVKFLTGTCKVNPHVKDRWGNTPLDDAMEFGQHSVVEVLKKYQRIYSHTLMPEEIIAQGHGEAALDADYLGNMDTLEKLV</sequence>
<comment type="catalytic activity">
    <reaction evidence="6">
        <text>L-glutamine + H2O = L-glutamate + NH4(+)</text>
        <dbReference type="Rhea" id="RHEA:15889"/>
        <dbReference type="ChEBI" id="CHEBI:15377"/>
        <dbReference type="ChEBI" id="CHEBI:28938"/>
        <dbReference type="ChEBI" id="CHEBI:29985"/>
        <dbReference type="ChEBI" id="CHEBI:58359"/>
        <dbReference type="EC" id="3.5.1.2"/>
    </reaction>
</comment>
<evidence type="ECO:0000256" key="6">
    <source>
        <dbReference type="ARBA" id="ARBA00049534"/>
    </source>
</evidence>
<keyword evidence="10" id="KW-1185">Reference proteome</keyword>
<dbReference type="PROSITE" id="PS50297">
    <property type="entry name" value="ANK_REP_REGION"/>
    <property type="match status" value="1"/>
</dbReference>
<evidence type="ECO:0000256" key="7">
    <source>
        <dbReference type="PROSITE-ProRule" id="PRU00023"/>
    </source>
</evidence>
<dbReference type="Gene3D" id="3.40.710.10">
    <property type="entry name" value="DD-peptidase/beta-lactamase superfamily"/>
    <property type="match status" value="1"/>
</dbReference>
<dbReference type="GO" id="GO:0006543">
    <property type="term" value="P:L-glutamine catabolic process"/>
    <property type="evidence" value="ECO:0007669"/>
    <property type="project" value="TreeGrafter"/>
</dbReference>
<dbReference type="FunFam" id="3.40.710.10:FF:000002">
    <property type="entry name" value="glutaminase kidney isoform, mitochondrial"/>
    <property type="match status" value="1"/>
</dbReference>
<dbReference type="InterPro" id="IPR041541">
    <property type="entry name" value="Glutaminase_EF-hand"/>
</dbReference>
<dbReference type="Proteomes" id="UP000593565">
    <property type="component" value="Unassembled WGS sequence"/>
</dbReference>
<comment type="similarity">
    <text evidence="1">Belongs to the glutaminase family.</text>
</comment>
<dbReference type="AlphaFoldDB" id="A0A7J5ZT01"/>
<proteinExistence type="inferred from homology"/>
<dbReference type="SMART" id="SM00248">
    <property type="entry name" value="ANK"/>
    <property type="match status" value="2"/>
</dbReference>
<dbReference type="GO" id="GO:0006537">
    <property type="term" value="P:glutamate biosynthetic process"/>
    <property type="evidence" value="ECO:0007669"/>
    <property type="project" value="TreeGrafter"/>
</dbReference>
<evidence type="ECO:0000313" key="10">
    <source>
        <dbReference type="Proteomes" id="UP000593565"/>
    </source>
</evidence>
<evidence type="ECO:0000313" key="9">
    <source>
        <dbReference type="EMBL" id="KAF4072348.1"/>
    </source>
</evidence>
<feature type="repeat" description="ANK" evidence="7">
    <location>
        <begin position="503"/>
        <end position="523"/>
    </location>
</feature>
<dbReference type="NCBIfam" id="TIGR03814">
    <property type="entry name" value="Gln_ase"/>
    <property type="match status" value="1"/>
</dbReference>
<keyword evidence="3" id="KW-0677">Repeat</keyword>
<dbReference type="PANTHER" id="PTHR12544">
    <property type="entry name" value="GLUTAMINASE"/>
    <property type="match status" value="1"/>
</dbReference>
<evidence type="ECO:0000256" key="3">
    <source>
        <dbReference type="ARBA" id="ARBA00022737"/>
    </source>
</evidence>
<keyword evidence="4" id="KW-0378">Hydrolase</keyword>
<dbReference type="FunFam" id="1.25.40.20:FF:000019">
    <property type="entry name" value="Glutaminase liver isoform, mitochondrial"/>
    <property type="match status" value="1"/>
</dbReference>
<dbReference type="PROSITE" id="PS50088">
    <property type="entry name" value="ANK_REPEAT"/>
    <property type="match status" value="1"/>
</dbReference>
<dbReference type="Pfam" id="PF12796">
    <property type="entry name" value="Ank_2"/>
    <property type="match status" value="1"/>
</dbReference>
<evidence type="ECO:0000256" key="2">
    <source>
        <dbReference type="ARBA" id="ARBA00012918"/>
    </source>
</evidence>
<dbReference type="PANTHER" id="PTHR12544:SF33">
    <property type="entry name" value="GLUTAMINASE LIVER ISOFORM, MITOCHONDRIAL"/>
    <property type="match status" value="1"/>
</dbReference>
<reference evidence="9 10" key="1">
    <citation type="submission" date="2020-02" db="EMBL/GenBank/DDBJ databases">
        <title>A chromosome-scale genome assembly of the black bullhead catfish (Ameiurus melas).</title>
        <authorList>
            <person name="Wen M."/>
            <person name="Zham M."/>
            <person name="Cabau C."/>
            <person name="Klopp C."/>
            <person name="Donnadieu C."/>
            <person name="Roques C."/>
            <person name="Bouchez O."/>
            <person name="Lampietro C."/>
            <person name="Jouanno E."/>
            <person name="Herpin A."/>
            <person name="Louis A."/>
            <person name="Berthelot C."/>
            <person name="Parey E."/>
            <person name="Roest-Crollius H."/>
            <person name="Braasch I."/>
            <person name="Postlethwait J."/>
            <person name="Robinson-Rechavi M."/>
            <person name="Echchiki A."/>
            <person name="Begum T."/>
            <person name="Montfort J."/>
            <person name="Schartl M."/>
            <person name="Bobe J."/>
            <person name="Guiguen Y."/>
        </authorList>
    </citation>
    <scope>NUCLEOTIDE SEQUENCE [LARGE SCALE GENOMIC DNA]</scope>
    <source>
        <strain evidence="9">M_S1</strain>
        <tissue evidence="9">Blood</tissue>
    </source>
</reference>
<gene>
    <name evidence="9" type="ORF">AMELA_G00262060</name>
</gene>
<dbReference type="Gene3D" id="1.25.40.20">
    <property type="entry name" value="Ankyrin repeat-containing domain"/>
    <property type="match status" value="1"/>
</dbReference>
<comment type="caution">
    <text evidence="9">The sequence shown here is derived from an EMBL/GenBank/DDBJ whole genome shotgun (WGS) entry which is preliminary data.</text>
</comment>
<dbReference type="InterPro" id="IPR002110">
    <property type="entry name" value="Ankyrin_rpt"/>
</dbReference>
<dbReference type="Gene3D" id="1.10.238.210">
    <property type="match status" value="1"/>
</dbReference>
<dbReference type="HAMAP" id="MF_00313">
    <property type="entry name" value="Glutaminase"/>
    <property type="match status" value="1"/>
</dbReference>
<dbReference type="EMBL" id="JAAGNN010000025">
    <property type="protein sequence ID" value="KAF4072348.1"/>
    <property type="molecule type" value="Genomic_DNA"/>
</dbReference>
<dbReference type="InterPro" id="IPR015868">
    <property type="entry name" value="Glutaminase"/>
</dbReference>
<keyword evidence="5 7" id="KW-0040">ANK repeat</keyword>
<dbReference type="SUPFAM" id="SSF56601">
    <property type="entry name" value="beta-lactamase/transpeptidase-like"/>
    <property type="match status" value="1"/>
</dbReference>
<dbReference type="EC" id="3.5.1.2" evidence="2"/>